<gene>
    <name evidence="1" type="ORF">JVT61DRAFT_10988</name>
</gene>
<evidence type="ECO:0000313" key="1">
    <source>
        <dbReference type="EMBL" id="KAG6370784.1"/>
    </source>
</evidence>
<dbReference type="Proteomes" id="UP000683000">
    <property type="component" value="Unassembled WGS sequence"/>
</dbReference>
<dbReference type="AlphaFoldDB" id="A0A8I2YF33"/>
<protein>
    <submittedName>
        <fullName evidence="1">Uncharacterized protein</fullName>
    </submittedName>
</protein>
<proteinExistence type="predicted"/>
<sequence>MAHLLFNNTQTFQSEIKKVAQEMIPVAYNLVAPENLTSQSVRLEFIKGKAVALLQGS</sequence>
<dbReference type="OrthoDB" id="2675797at2759"/>
<keyword evidence="2" id="KW-1185">Reference proteome</keyword>
<evidence type="ECO:0000313" key="2">
    <source>
        <dbReference type="Proteomes" id="UP000683000"/>
    </source>
</evidence>
<comment type="caution">
    <text evidence="1">The sequence shown here is derived from an EMBL/GenBank/DDBJ whole genome shotgun (WGS) entry which is preliminary data.</text>
</comment>
<accession>A0A8I2YF33</accession>
<name>A0A8I2YF33_9AGAM</name>
<reference evidence="1" key="1">
    <citation type="submission" date="2021-03" db="EMBL/GenBank/DDBJ databases">
        <title>Evolutionary innovations through gain and loss of genes in the ectomycorrhizal Boletales.</title>
        <authorList>
            <person name="Wu G."/>
            <person name="Miyauchi S."/>
            <person name="Morin E."/>
            <person name="Yang Z.-L."/>
            <person name="Xu J."/>
            <person name="Martin F.M."/>
        </authorList>
    </citation>
    <scope>NUCLEOTIDE SEQUENCE</scope>
    <source>
        <strain evidence="1">BR01</strain>
    </source>
</reference>
<organism evidence="1 2">
    <name type="scientific">Boletus reticuloceps</name>
    <dbReference type="NCBI Taxonomy" id="495285"/>
    <lineage>
        <taxon>Eukaryota</taxon>
        <taxon>Fungi</taxon>
        <taxon>Dikarya</taxon>
        <taxon>Basidiomycota</taxon>
        <taxon>Agaricomycotina</taxon>
        <taxon>Agaricomycetes</taxon>
        <taxon>Agaricomycetidae</taxon>
        <taxon>Boletales</taxon>
        <taxon>Boletineae</taxon>
        <taxon>Boletaceae</taxon>
        <taxon>Boletoideae</taxon>
        <taxon>Boletus</taxon>
    </lineage>
</organism>
<dbReference type="EMBL" id="JAGFBS010000044">
    <property type="protein sequence ID" value="KAG6370784.1"/>
    <property type="molecule type" value="Genomic_DNA"/>
</dbReference>